<proteinExistence type="predicted"/>
<feature type="signal peptide" evidence="1">
    <location>
        <begin position="1"/>
        <end position="21"/>
    </location>
</feature>
<keyword evidence="4" id="KW-1185">Reference proteome</keyword>
<evidence type="ECO:0000313" key="3">
    <source>
        <dbReference type="EMBL" id="GGM83002.1"/>
    </source>
</evidence>
<reference evidence="4" key="1">
    <citation type="journal article" date="2019" name="Int. J. Syst. Evol. Microbiol.">
        <title>The Global Catalogue of Microorganisms (GCM) 10K type strain sequencing project: providing services to taxonomists for standard genome sequencing and annotation.</title>
        <authorList>
            <consortium name="The Broad Institute Genomics Platform"/>
            <consortium name="The Broad Institute Genome Sequencing Center for Infectious Disease"/>
            <person name="Wu L."/>
            <person name="Ma J."/>
        </authorList>
    </citation>
    <scope>NUCLEOTIDE SEQUENCE [LARGE SCALE GENOMIC DNA]</scope>
    <source>
        <strain evidence="4">CGMCC 1.6375</strain>
    </source>
</reference>
<sequence>MKAIWFVFACVLSCHAVVVCAQTGPRIPDPAAYALSMAPDARASGMGFAGTATSGDANAMFWNPGKLPDAPGALGVSATYSPWLPYLMDDAWVGYASMYRKLAKGQVVGASVDYFNQPRLSSANTLSPGRDFAVSAAYAKLLVPTPAPGRNVNQRPYLEGILASFSDAPGGFKEEMQEVVVSVGAEYWYQEKFALRSGYRAENAEKGGRKFLTVGAGARFLDHFGIDFAYLFPTGVNDAMKNMYKVGGLLYF</sequence>
<organism evidence="3 4">
    <name type="scientific">Dyadobacter beijingensis</name>
    <dbReference type="NCBI Taxonomy" id="365489"/>
    <lineage>
        <taxon>Bacteria</taxon>
        <taxon>Pseudomonadati</taxon>
        <taxon>Bacteroidota</taxon>
        <taxon>Cytophagia</taxon>
        <taxon>Cytophagales</taxon>
        <taxon>Spirosomataceae</taxon>
        <taxon>Dyadobacter</taxon>
    </lineage>
</organism>
<evidence type="ECO:0000256" key="1">
    <source>
        <dbReference type="SAM" id="SignalP"/>
    </source>
</evidence>
<dbReference type="Gene3D" id="2.40.160.60">
    <property type="entry name" value="Outer membrane protein transport protein (OMPP1/FadL/TodX)"/>
    <property type="match status" value="1"/>
</dbReference>
<evidence type="ECO:0000313" key="4">
    <source>
        <dbReference type="Proteomes" id="UP000632339"/>
    </source>
</evidence>
<dbReference type="RefSeq" id="WP_157505231.1">
    <property type="nucleotide sequence ID" value="NZ_BMLI01000001.1"/>
</dbReference>
<name>A0ABQ2HKK6_9BACT</name>
<accession>A0ABQ2HKK6</accession>
<dbReference type="NCBIfam" id="NF033709">
    <property type="entry name" value="PorV_fam"/>
    <property type="match status" value="1"/>
</dbReference>
<feature type="domain" description="Type IX secretion system protein PorV" evidence="2">
    <location>
        <begin position="35"/>
        <end position="116"/>
    </location>
</feature>
<dbReference type="Pfam" id="PF19572">
    <property type="entry name" value="PorV"/>
    <property type="match status" value="1"/>
</dbReference>
<comment type="caution">
    <text evidence="3">The sequence shown here is derived from an EMBL/GenBank/DDBJ whole genome shotgun (WGS) entry which is preliminary data.</text>
</comment>
<keyword evidence="1" id="KW-0732">Signal</keyword>
<feature type="chain" id="PRO_5046652125" description="Type IX secretion system protein PorV domain-containing protein" evidence="1">
    <location>
        <begin position="22"/>
        <end position="252"/>
    </location>
</feature>
<evidence type="ECO:0000259" key="2">
    <source>
        <dbReference type="Pfam" id="PF19572"/>
    </source>
</evidence>
<gene>
    <name evidence="3" type="ORF">GCM10010967_13360</name>
</gene>
<protein>
    <recommendedName>
        <fullName evidence="2">Type IX secretion system protein PorV domain-containing protein</fullName>
    </recommendedName>
</protein>
<dbReference type="InterPro" id="IPR045741">
    <property type="entry name" value="PorV"/>
</dbReference>
<dbReference type="EMBL" id="BMLI01000001">
    <property type="protein sequence ID" value="GGM83002.1"/>
    <property type="molecule type" value="Genomic_DNA"/>
</dbReference>
<dbReference type="Proteomes" id="UP000632339">
    <property type="component" value="Unassembled WGS sequence"/>
</dbReference>